<dbReference type="Proteomes" id="UP001055712">
    <property type="component" value="Unassembled WGS sequence"/>
</dbReference>
<evidence type="ECO:0000256" key="1">
    <source>
        <dbReference type="SAM" id="MobiDB-lite"/>
    </source>
</evidence>
<feature type="region of interest" description="Disordered" evidence="1">
    <location>
        <begin position="167"/>
        <end position="228"/>
    </location>
</feature>
<dbReference type="AlphaFoldDB" id="A0A9D4YY02"/>
<name>A0A9D4YY02_CHLVU</name>
<feature type="compositionally biased region" description="Low complexity" evidence="1">
    <location>
        <begin position="180"/>
        <end position="207"/>
    </location>
</feature>
<feature type="domain" description="AprA-like MT2-like" evidence="2">
    <location>
        <begin position="10"/>
        <end position="119"/>
    </location>
</feature>
<accession>A0A9D4YY02</accession>
<evidence type="ECO:0000313" key="3">
    <source>
        <dbReference type="EMBL" id="KAI3432789.1"/>
    </source>
</evidence>
<protein>
    <recommendedName>
        <fullName evidence="2">AprA-like MT2-like domain-containing protein</fullName>
    </recommendedName>
</protein>
<sequence>MALPAQLLQHLSGHLQQLFDRRVEQPAGVALCCVGADAGGIAAAAEACWRSTSLRGKPVRLVVADSNAAALSAAVHYLAAASVPHTIVHGSCHDPAALLAAAQAAGVPDLQQFVFVTSLQTACCAAATASSSNSSSSNSGSGECLLGLRQLAAHGIITIDAFTCGGDEQQHEDGLPLEPSGHGSSSASNTGSSSSISSNGLGAATPGPALPLPPLPQQQSKQLQQQLHKMLSMVADGEEEAAEQELFGHEEAAAAVPAAAGQAQQAQQAYLSTIAESRSCSEATEPEADSAEADDAGANSCHLICDGGGGGSGRWRHLMLQHLDPLPPSSCALAQQAQHPPYQQHLEVLLAAVFPDMQQSTAGVFAALASFALQQLLAVADGGTADGGAAAELALTVQQGSTLLLPAIAAASSTNPQQQQQQQQQQAATHATKQRQLPLPPVQLPLRRCCTSPPPRWLATKKLAVMKLLSLLMKRPQAVACRRSGTAAACALPTAAAWAAWPPRWRQACRSSSPPPGDGSTNGTAAAGAGSAVDDDGIISTATSGGISGTSAKTRPALLP</sequence>
<evidence type="ECO:0000313" key="4">
    <source>
        <dbReference type="Proteomes" id="UP001055712"/>
    </source>
</evidence>
<feature type="compositionally biased region" description="Low complexity" evidence="1">
    <location>
        <begin position="518"/>
        <end position="552"/>
    </location>
</feature>
<dbReference type="EMBL" id="SIDB01000005">
    <property type="protein sequence ID" value="KAI3432789.1"/>
    <property type="molecule type" value="Genomic_DNA"/>
</dbReference>
<feature type="compositionally biased region" description="Low complexity" evidence="1">
    <location>
        <begin position="417"/>
        <end position="426"/>
    </location>
</feature>
<reference evidence="3" key="2">
    <citation type="submission" date="2020-11" db="EMBL/GenBank/DDBJ databases">
        <authorList>
            <person name="Cecchin M."/>
            <person name="Marcolungo L."/>
            <person name="Rossato M."/>
            <person name="Girolomoni L."/>
            <person name="Cosentino E."/>
            <person name="Cuine S."/>
            <person name="Li-Beisson Y."/>
            <person name="Delledonne M."/>
            <person name="Ballottari M."/>
        </authorList>
    </citation>
    <scope>NUCLEOTIDE SEQUENCE</scope>
    <source>
        <strain evidence="3">211/11P</strain>
        <tissue evidence="3">Whole cell</tissue>
    </source>
</reference>
<dbReference type="Pfam" id="PF23525">
    <property type="entry name" value="Methyltransf_36"/>
    <property type="match status" value="1"/>
</dbReference>
<keyword evidence="4" id="KW-1185">Reference proteome</keyword>
<comment type="caution">
    <text evidence="3">The sequence shown here is derived from an EMBL/GenBank/DDBJ whole genome shotgun (WGS) entry which is preliminary data.</text>
</comment>
<gene>
    <name evidence="3" type="ORF">D9Q98_010374</name>
</gene>
<feature type="region of interest" description="Disordered" evidence="1">
    <location>
        <begin position="414"/>
        <end position="438"/>
    </location>
</feature>
<proteinExistence type="predicted"/>
<feature type="compositionally biased region" description="Low complexity" evidence="1">
    <location>
        <begin position="217"/>
        <end position="227"/>
    </location>
</feature>
<evidence type="ECO:0000259" key="2">
    <source>
        <dbReference type="Pfam" id="PF23525"/>
    </source>
</evidence>
<feature type="region of interest" description="Disordered" evidence="1">
    <location>
        <begin position="506"/>
        <end position="560"/>
    </location>
</feature>
<dbReference type="InterPro" id="IPR056393">
    <property type="entry name" value="AprA-like_MT2"/>
</dbReference>
<reference evidence="3" key="1">
    <citation type="journal article" date="2019" name="Plant J.">
        <title>Chlorella vulgaris genome assembly and annotation reveals the molecular basis for metabolic acclimation to high light conditions.</title>
        <authorList>
            <person name="Cecchin M."/>
            <person name="Marcolungo L."/>
            <person name="Rossato M."/>
            <person name="Girolomoni L."/>
            <person name="Cosentino E."/>
            <person name="Cuine S."/>
            <person name="Li-Beisson Y."/>
            <person name="Delledonne M."/>
            <person name="Ballottari M."/>
        </authorList>
    </citation>
    <scope>NUCLEOTIDE SEQUENCE</scope>
    <source>
        <strain evidence="3">211/11P</strain>
    </source>
</reference>
<organism evidence="3 4">
    <name type="scientific">Chlorella vulgaris</name>
    <name type="common">Green alga</name>
    <dbReference type="NCBI Taxonomy" id="3077"/>
    <lineage>
        <taxon>Eukaryota</taxon>
        <taxon>Viridiplantae</taxon>
        <taxon>Chlorophyta</taxon>
        <taxon>core chlorophytes</taxon>
        <taxon>Trebouxiophyceae</taxon>
        <taxon>Chlorellales</taxon>
        <taxon>Chlorellaceae</taxon>
        <taxon>Chlorella clade</taxon>
        <taxon>Chlorella</taxon>
    </lineage>
</organism>